<keyword evidence="3" id="KW-1185">Reference proteome</keyword>
<name>M4FGX2_BRACM</name>
<accession>M4FGX2</accession>
<organism evidence="2 3">
    <name type="scientific">Brassica campestris</name>
    <name type="common">Field mustard</name>
    <dbReference type="NCBI Taxonomy" id="3711"/>
    <lineage>
        <taxon>Eukaryota</taxon>
        <taxon>Viridiplantae</taxon>
        <taxon>Streptophyta</taxon>
        <taxon>Embryophyta</taxon>
        <taxon>Tracheophyta</taxon>
        <taxon>Spermatophyta</taxon>
        <taxon>Magnoliopsida</taxon>
        <taxon>eudicotyledons</taxon>
        <taxon>Gunneridae</taxon>
        <taxon>Pentapetalae</taxon>
        <taxon>rosids</taxon>
        <taxon>malvids</taxon>
        <taxon>Brassicales</taxon>
        <taxon>Brassicaceae</taxon>
        <taxon>Brassiceae</taxon>
        <taxon>Brassica</taxon>
    </lineage>
</organism>
<feature type="compositionally biased region" description="Basic residues" evidence="1">
    <location>
        <begin position="15"/>
        <end position="52"/>
    </location>
</feature>
<dbReference type="HOGENOM" id="CLU_2852823_0_0_1"/>
<evidence type="ECO:0000313" key="2">
    <source>
        <dbReference type="EnsemblPlants" id="Bra040350.1-P"/>
    </source>
</evidence>
<reference evidence="2 3" key="2">
    <citation type="journal article" date="2018" name="Hortic Res">
        <title>Improved Brassica rapa reference genome by single-molecule sequencing and chromosome conformation capture technologies.</title>
        <authorList>
            <person name="Zhang L."/>
            <person name="Cai X."/>
            <person name="Wu J."/>
            <person name="Liu M."/>
            <person name="Grob S."/>
            <person name="Cheng F."/>
            <person name="Liang J."/>
            <person name="Cai C."/>
            <person name="Liu Z."/>
            <person name="Liu B."/>
            <person name="Wang F."/>
            <person name="Li S."/>
            <person name="Liu F."/>
            <person name="Li X."/>
            <person name="Cheng L."/>
            <person name="Yang W."/>
            <person name="Li M.H."/>
            <person name="Grossniklaus U."/>
            <person name="Zheng H."/>
            <person name="Wang X."/>
        </authorList>
    </citation>
    <scope>NUCLEOTIDE SEQUENCE [LARGE SCALE GENOMIC DNA]</scope>
    <source>
        <strain evidence="2 3">cv. Chiifu-401-42</strain>
    </source>
</reference>
<sequence length="65" mass="7891">MPEELAKVIDTAIGTRHRSLRGRRRGRRKKKRKKKRKRKKKKKKRKRKKKRKMPPETVTCGGREV</sequence>
<dbReference type="EnsemblPlants" id="Bra040350.1">
    <property type="protein sequence ID" value="Bra040350.1-P"/>
    <property type="gene ID" value="Bra040350"/>
</dbReference>
<reference evidence="2" key="3">
    <citation type="submission" date="2023-03" db="UniProtKB">
        <authorList>
            <consortium name="EnsemblPlants"/>
        </authorList>
    </citation>
    <scope>IDENTIFICATION</scope>
    <source>
        <strain evidence="2">cv. Chiifu-401-42</strain>
    </source>
</reference>
<dbReference type="Proteomes" id="UP000011750">
    <property type="component" value="Chromosome A08"/>
</dbReference>
<dbReference type="AlphaFoldDB" id="M4FGX2"/>
<feature type="region of interest" description="Disordered" evidence="1">
    <location>
        <begin position="1"/>
        <end position="65"/>
    </location>
</feature>
<proteinExistence type="predicted"/>
<dbReference type="Gramene" id="Bra040350.1">
    <property type="protein sequence ID" value="Bra040350.1-P"/>
    <property type="gene ID" value="Bra040350"/>
</dbReference>
<dbReference type="InParanoid" id="M4FGX2"/>
<evidence type="ECO:0000313" key="3">
    <source>
        <dbReference type="Proteomes" id="UP000011750"/>
    </source>
</evidence>
<evidence type="ECO:0000256" key="1">
    <source>
        <dbReference type="SAM" id="MobiDB-lite"/>
    </source>
</evidence>
<reference evidence="2 3" key="1">
    <citation type="journal article" date="2011" name="Nat. Genet.">
        <title>The genome of the mesopolyploid crop species Brassica rapa.</title>
        <authorList>
            <consortium name="Brassica rapa Genome Sequencing Project Consortium"/>
            <person name="Wang X."/>
            <person name="Wang H."/>
            <person name="Wang J."/>
            <person name="Sun R."/>
            <person name="Wu J."/>
            <person name="Liu S."/>
            <person name="Bai Y."/>
            <person name="Mun J.H."/>
            <person name="Bancroft I."/>
            <person name="Cheng F."/>
            <person name="Huang S."/>
            <person name="Li X."/>
            <person name="Hua W."/>
            <person name="Wang J."/>
            <person name="Wang X."/>
            <person name="Freeling M."/>
            <person name="Pires J.C."/>
            <person name="Paterson A.H."/>
            <person name="Chalhoub B."/>
            <person name="Wang B."/>
            <person name="Hayward A."/>
            <person name="Sharpe A.G."/>
            <person name="Park B.S."/>
            <person name="Weisshaar B."/>
            <person name="Liu B."/>
            <person name="Li B."/>
            <person name="Liu B."/>
            <person name="Tong C."/>
            <person name="Song C."/>
            <person name="Duran C."/>
            <person name="Peng C."/>
            <person name="Geng C."/>
            <person name="Koh C."/>
            <person name="Lin C."/>
            <person name="Edwards D."/>
            <person name="Mu D."/>
            <person name="Shen D."/>
            <person name="Soumpourou E."/>
            <person name="Li F."/>
            <person name="Fraser F."/>
            <person name="Conant G."/>
            <person name="Lassalle G."/>
            <person name="King G.J."/>
            <person name="Bonnema G."/>
            <person name="Tang H."/>
            <person name="Wang H."/>
            <person name="Belcram H."/>
            <person name="Zhou H."/>
            <person name="Hirakawa H."/>
            <person name="Abe H."/>
            <person name="Guo H."/>
            <person name="Wang H."/>
            <person name="Jin H."/>
            <person name="Parkin I.A."/>
            <person name="Batley J."/>
            <person name="Kim J.S."/>
            <person name="Just J."/>
            <person name="Li J."/>
            <person name="Xu J."/>
            <person name="Deng J."/>
            <person name="Kim J.A."/>
            <person name="Li J."/>
            <person name="Yu J."/>
            <person name="Meng J."/>
            <person name="Wang J."/>
            <person name="Min J."/>
            <person name="Poulain J."/>
            <person name="Wang J."/>
            <person name="Hatakeyama K."/>
            <person name="Wu K."/>
            <person name="Wang L."/>
            <person name="Fang L."/>
            <person name="Trick M."/>
            <person name="Links M.G."/>
            <person name="Zhao M."/>
            <person name="Jin M."/>
            <person name="Ramchiary N."/>
            <person name="Drou N."/>
            <person name="Berkman P.J."/>
            <person name="Cai Q."/>
            <person name="Huang Q."/>
            <person name="Li R."/>
            <person name="Tabata S."/>
            <person name="Cheng S."/>
            <person name="Zhang S."/>
            <person name="Zhang S."/>
            <person name="Huang S."/>
            <person name="Sato S."/>
            <person name="Sun S."/>
            <person name="Kwon S.J."/>
            <person name="Choi S.R."/>
            <person name="Lee T.H."/>
            <person name="Fan W."/>
            <person name="Zhao X."/>
            <person name="Tan X."/>
            <person name="Xu X."/>
            <person name="Wang Y."/>
            <person name="Qiu Y."/>
            <person name="Yin Y."/>
            <person name="Li Y."/>
            <person name="Du Y."/>
            <person name="Liao Y."/>
            <person name="Lim Y."/>
            <person name="Narusaka Y."/>
            <person name="Wang Y."/>
            <person name="Wang Z."/>
            <person name="Li Z."/>
            <person name="Wang Z."/>
            <person name="Xiong Z."/>
            <person name="Zhang Z."/>
        </authorList>
    </citation>
    <scope>NUCLEOTIDE SEQUENCE [LARGE SCALE GENOMIC DNA]</scope>
    <source>
        <strain evidence="2 3">cv. Chiifu-401-42</strain>
    </source>
</reference>
<protein>
    <submittedName>
        <fullName evidence="2">Uncharacterized protein</fullName>
    </submittedName>
</protein>